<gene>
    <name evidence="2" type="ORF">LLUT_LOCUS31022</name>
</gene>
<evidence type="ECO:0000313" key="3">
    <source>
        <dbReference type="Proteomes" id="UP001497480"/>
    </source>
</evidence>
<protein>
    <submittedName>
        <fullName evidence="2">Uncharacterized protein</fullName>
    </submittedName>
</protein>
<feature type="compositionally biased region" description="Low complexity" evidence="1">
    <location>
        <begin position="10"/>
        <end position="28"/>
    </location>
</feature>
<accession>A0AAV1Y7L2</accession>
<evidence type="ECO:0000313" key="2">
    <source>
        <dbReference type="EMBL" id="CAL0329962.1"/>
    </source>
</evidence>
<evidence type="ECO:0000256" key="1">
    <source>
        <dbReference type="SAM" id="MobiDB-lite"/>
    </source>
</evidence>
<comment type="caution">
    <text evidence="2">The sequence shown here is derived from an EMBL/GenBank/DDBJ whole genome shotgun (WGS) entry which is preliminary data.</text>
</comment>
<reference evidence="2 3" key="1">
    <citation type="submission" date="2024-03" db="EMBL/GenBank/DDBJ databases">
        <authorList>
            <person name="Martinez-Hernandez J."/>
        </authorList>
    </citation>
    <scope>NUCLEOTIDE SEQUENCE [LARGE SCALE GENOMIC DNA]</scope>
</reference>
<dbReference type="AlphaFoldDB" id="A0AAV1Y7L2"/>
<keyword evidence="3" id="KW-1185">Reference proteome</keyword>
<dbReference type="Proteomes" id="UP001497480">
    <property type="component" value="Unassembled WGS sequence"/>
</dbReference>
<feature type="region of interest" description="Disordered" evidence="1">
    <location>
        <begin position="1"/>
        <end position="29"/>
    </location>
</feature>
<sequence>MLPKPRLGGKSATAKSTGSRSSGTTSKSLTMATRTIFGSRFQNAWIALPGRVEPFNSASPYGSPVKANLSVRLSPYVTNCCNEGDVIEALKDMLNKGMRKCRQFYKVKGWRVEERTLGLKKMTHILL</sequence>
<name>A0AAV1Y7L2_LUPLU</name>
<dbReference type="EMBL" id="CAXHTB010000022">
    <property type="protein sequence ID" value="CAL0329962.1"/>
    <property type="molecule type" value="Genomic_DNA"/>
</dbReference>
<organism evidence="2 3">
    <name type="scientific">Lupinus luteus</name>
    <name type="common">European yellow lupine</name>
    <dbReference type="NCBI Taxonomy" id="3873"/>
    <lineage>
        <taxon>Eukaryota</taxon>
        <taxon>Viridiplantae</taxon>
        <taxon>Streptophyta</taxon>
        <taxon>Embryophyta</taxon>
        <taxon>Tracheophyta</taxon>
        <taxon>Spermatophyta</taxon>
        <taxon>Magnoliopsida</taxon>
        <taxon>eudicotyledons</taxon>
        <taxon>Gunneridae</taxon>
        <taxon>Pentapetalae</taxon>
        <taxon>rosids</taxon>
        <taxon>fabids</taxon>
        <taxon>Fabales</taxon>
        <taxon>Fabaceae</taxon>
        <taxon>Papilionoideae</taxon>
        <taxon>50 kb inversion clade</taxon>
        <taxon>genistoids sensu lato</taxon>
        <taxon>core genistoids</taxon>
        <taxon>Genisteae</taxon>
        <taxon>Lupinus</taxon>
    </lineage>
</organism>
<proteinExistence type="predicted"/>